<feature type="domain" description="Response regulatory" evidence="7">
    <location>
        <begin position="4"/>
        <end position="118"/>
    </location>
</feature>
<dbReference type="PANTHER" id="PTHR32071:SF119">
    <property type="entry name" value="SIGMA L-DEPENDENT TRANSCRIPTIONAL REGULATOR YPLP-RELATED"/>
    <property type="match status" value="1"/>
</dbReference>
<protein>
    <submittedName>
        <fullName evidence="8">Sigma-54-dependent Fis family transcriptional regulator</fullName>
    </submittedName>
</protein>
<proteinExistence type="predicted"/>
<dbReference type="AlphaFoldDB" id="A0A2G6E793"/>
<evidence type="ECO:0000256" key="5">
    <source>
        <dbReference type="PROSITE-ProRule" id="PRU00169"/>
    </source>
</evidence>
<dbReference type="InterPro" id="IPR003593">
    <property type="entry name" value="AAA+_ATPase"/>
</dbReference>
<dbReference type="PROSITE" id="PS50110">
    <property type="entry name" value="RESPONSE_REGULATORY"/>
    <property type="match status" value="1"/>
</dbReference>
<dbReference type="SUPFAM" id="SSF52172">
    <property type="entry name" value="CheY-like"/>
    <property type="match status" value="1"/>
</dbReference>
<name>A0A2G6E793_9BACT</name>
<dbReference type="InterPro" id="IPR009057">
    <property type="entry name" value="Homeodomain-like_sf"/>
</dbReference>
<dbReference type="PANTHER" id="PTHR32071">
    <property type="entry name" value="TRANSCRIPTIONAL REGULATORY PROTEIN"/>
    <property type="match status" value="1"/>
</dbReference>
<dbReference type="InterPro" id="IPR002078">
    <property type="entry name" value="Sigma_54_int"/>
</dbReference>
<dbReference type="PRINTS" id="PR01590">
    <property type="entry name" value="HTHFIS"/>
</dbReference>
<dbReference type="InterPro" id="IPR025944">
    <property type="entry name" value="Sigma_54_int_dom_CS"/>
</dbReference>
<dbReference type="GO" id="GO:0006355">
    <property type="term" value="P:regulation of DNA-templated transcription"/>
    <property type="evidence" value="ECO:0007669"/>
    <property type="project" value="InterPro"/>
</dbReference>
<dbReference type="SUPFAM" id="SSF46689">
    <property type="entry name" value="Homeodomain-like"/>
    <property type="match status" value="1"/>
</dbReference>
<evidence type="ECO:0000256" key="1">
    <source>
        <dbReference type="ARBA" id="ARBA00022741"/>
    </source>
</evidence>
<dbReference type="Pfam" id="PF00072">
    <property type="entry name" value="Response_reg"/>
    <property type="match status" value="1"/>
</dbReference>
<evidence type="ECO:0000313" key="9">
    <source>
        <dbReference type="Proteomes" id="UP000229740"/>
    </source>
</evidence>
<feature type="modified residue" description="4-aspartylphosphate" evidence="5">
    <location>
        <position position="53"/>
    </location>
</feature>
<dbReference type="GO" id="GO:0005524">
    <property type="term" value="F:ATP binding"/>
    <property type="evidence" value="ECO:0007669"/>
    <property type="project" value="UniProtKB-KW"/>
</dbReference>
<dbReference type="InterPro" id="IPR002197">
    <property type="entry name" value="HTH_Fis"/>
</dbReference>
<accession>A0A2G6E793</accession>
<dbReference type="SMART" id="SM00448">
    <property type="entry name" value="REC"/>
    <property type="match status" value="1"/>
</dbReference>
<dbReference type="SMART" id="SM00382">
    <property type="entry name" value="AAA"/>
    <property type="match status" value="1"/>
</dbReference>
<dbReference type="Gene3D" id="3.40.50.2300">
    <property type="match status" value="1"/>
</dbReference>
<organism evidence="8 9">
    <name type="scientific">candidate division KSB3 bacterium</name>
    <dbReference type="NCBI Taxonomy" id="2044937"/>
    <lineage>
        <taxon>Bacteria</taxon>
        <taxon>candidate division KSB3</taxon>
    </lineage>
</organism>
<dbReference type="InterPro" id="IPR011006">
    <property type="entry name" value="CheY-like_superfamily"/>
</dbReference>
<keyword evidence="3" id="KW-0805">Transcription regulation</keyword>
<dbReference type="PROSITE" id="PS00688">
    <property type="entry name" value="SIGMA54_INTERACT_3"/>
    <property type="match status" value="1"/>
</dbReference>
<dbReference type="Gene3D" id="1.10.8.60">
    <property type="match status" value="1"/>
</dbReference>
<dbReference type="Gene3D" id="3.40.50.300">
    <property type="entry name" value="P-loop containing nucleotide triphosphate hydrolases"/>
    <property type="match status" value="1"/>
</dbReference>
<dbReference type="EMBL" id="PDPS01000025">
    <property type="protein sequence ID" value="PID57742.1"/>
    <property type="molecule type" value="Genomic_DNA"/>
</dbReference>
<evidence type="ECO:0000313" key="8">
    <source>
        <dbReference type="EMBL" id="PID57742.1"/>
    </source>
</evidence>
<dbReference type="Pfam" id="PF00158">
    <property type="entry name" value="Sigma54_activat"/>
    <property type="match status" value="1"/>
</dbReference>
<dbReference type="InterPro" id="IPR058031">
    <property type="entry name" value="AAA_lid_NorR"/>
</dbReference>
<dbReference type="FunFam" id="3.40.50.300:FF:000006">
    <property type="entry name" value="DNA-binding transcriptional regulator NtrC"/>
    <property type="match status" value="1"/>
</dbReference>
<dbReference type="Gene3D" id="1.10.10.60">
    <property type="entry name" value="Homeodomain-like"/>
    <property type="match status" value="1"/>
</dbReference>
<dbReference type="PROSITE" id="PS50045">
    <property type="entry name" value="SIGMA54_INTERACT_4"/>
    <property type="match status" value="1"/>
</dbReference>
<reference evidence="8 9" key="1">
    <citation type="submission" date="2017-10" db="EMBL/GenBank/DDBJ databases">
        <title>Novel microbial diversity and functional potential in the marine mammal oral microbiome.</title>
        <authorList>
            <person name="Dudek N.K."/>
            <person name="Sun C.L."/>
            <person name="Burstein D."/>
            <person name="Kantor R.S."/>
            <person name="Aliaga Goltsman D.S."/>
            <person name="Bik E.M."/>
            <person name="Thomas B.C."/>
            <person name="Banfield J.F."/>
            <person name="Relman D.A."/>
        </authorList>
    </citation>
    <scope>NUCLEOTIDE SEQUENCE [LARGE SCALE GENOMIC DNA]</scope>
    <source>
        <strain evidence="8">DOLZORAL124_49_17</strain>
    </source>
</reference>
<evidence type="ECO:0000256" key="3">
    <source>
        <dbReference type="ARBA" id="ARBA00023015"/>
    </source>
</evidence>
<sequence>MQKTLLIIDDNAALCNTLSQTFRQLGYQAFSALNSIDASACLSRHNIQVALLDMMLGHEDGLDVLQQLLSVSRELPVIMITGYASIESAVQAIKLGAFDYVKKPLDFEQLVKVIEKALKVSSQTEAAHSDSAASAPQIITQHPGMLEVCNKAKKLAASDLPVLLLGEHGTGKEVMADYIHAHSPRCGRSMLKINCAAFPETLLDNELFGHEKGAYTGANSCFKGVFERAGRSSLFLDEISDMPLAIQAKILRTLQNREIRRLGGNTTLTVDVRFIAATNKDVRRFIQEERFREDLYYRLNAAVIRIPSLRERKNDLPLLTEYFLHEYSKEHDCCARDVDPAVQESFRNYHWPGNIRELKNVLNYAATISVSPSIRLEDLPPDFPAGVHSSSSAPNNIRDEMEKNLILSILRKTGYNKKKSAELLNMSRKTLYSRLKKYGISSSAR</sequence>
<dbReference type="GO" id="GO:0000160">
    <property type="term" value="P:phosphorelay signal transduction system"/>
    <property type="evidence" value="ECO:0007669"/>
    <property type="project" value="InterPro"/>
</dbReference>
<comment type="caution">
    <text evidence="8">The sequence shown here is derived from an EMBL/GenBank/DDBJ whole genome shotgun (WGS) entry which is preliminary data.</text>
</comment>
<feature type="domain" description="Sigma-54 factor interaction" evidence="6">
    <location>
        <begin position="138"/>
        <end position="367"/>
    </location>
</feature>
<evidence type="ECO:0000259" key="7">
    <source>
        <dbReference type="PROSITE" id="PS50110"/>
    </source>
</evidence>
<evidence type="ECO:0000259" key="6">
    <source>
        <dbReference type="PROSITE" id="PS50045"/>
    </source>
</evidence>
<evidence type="ECO:0000256" key="4">
    <source>
        <dbReference type="ARBA" id="ARBA00023163"/>
    </source>
</evidence>
<keyword evidence="5" id="KW-0597">Phosphoprotein</keyword>
<dbReference type="CDD" id="cd00009">
    <property type="entry name" value="AAA"/>
    <property type="match status" value="1"/>
</dbReference>
<keyword evidence="4" id="KW-0804">Transcription</keyword>
<dbReference type="Pfam" id="PF02954">
    <property type="entry name" value="HTH_8"/>
    <property type="match status" value="1"/>
</dbReference>
<dbReference type="Proteomes" id="UP000229740">
    <property type="component" value="Unassembled WGS sequence"/>
</dbReference>
<dbReference type="Pfam" id="PF25601">
    <property type="entry name" value="AAA_lid_14"/>
    <property type="match status" value="1"/>
</dbReference>
<keyword evidence="1" id="KW-0547">Nucleotide-binding</keyword>
<dbReference type="InterPro" id="IPR001789">
    <property type="entry name" value="Sig_transdc_resp-reg_receiver"/>
</dbReference>
<evidence type="ECO:0000256" key="2">
    <source>
        <dbReference type="ARBA" id="ARBA00022840"/>
    </source>
</evidence>
<gene>
    <name evidence="8" type="ORF">CSB45_05825</name>
</gene>
<dbReference type="InterPro" id="IPR027417">
    <property type="entry name" value="P-loop_NTPase"/>
</dbReference>
<keyword evidence="2" id="KW-0067">ATP-binding</keyword>
<dbReference type="SUPFAM" id="SSF52540">
    <property type="entry name" value="P-loop containing nucleoside triphosphate hydrolases"/>
    <property type="match status" value="1"/>
</dbReference>
<dbReference type="GO" id="GO:0043565">
    <property type="term" value="F:sequence-specific DNA binding"/>
    <property type="evidence" value="ECO:0007669"/>
    <property type="project" value="InterPro"/>
</dbReference>